<dbReference type="Proteomes" id="UP000238949">
    <property type="component" value="Unassembled WGS sequence"/>
</dbReference>
<reference evidence="2" key="1">
    <citation type="journal article" date="2020" name="Int. J. Syst. Evol. Microbiol.">
        <title>Alteromonas alba sp. nov., a marine bacterium isolated from the seawater of the West Pacific Ocean.</title>
        <authorList>
            <person name="Sun C."/>
            <person name="Wu Y.-H."/>
            <person name="Xamxidin M."/>
            <person name="Cheng H."/>
            <person name="Xu X.-W."/>
        </authorList>
    </citation>
    <scope>NUCLEOTIDE SEQUENCE [LARGE SCALE GENOMIC DNA]</scope>
    <source>
        <strain evidence="2">190</strain>
    </source>
</reference>
<dbReference type="OrthoDB" id="9792276at2"/>
<dbReference type="InterPro" id="IPR013785">
    <property type="entry name" value="Aldolase_TIM"/>
</dbReference>
<accession>A0A2S9VBW0</accession>
<comment type="caution">
    <text evidence="1">The sequence shown here is derived from an EMBL/GenBank/DDBJ whole genome shotgun (WGS) entry which is preliminary data.</text>
</comment>
<dbReference type="SUPFAM" id="SSF102114">
    <property type="entry name" value="Radical SAM enzymes"/>
    <property type="match status" value="1"/>
</dbReference>
<dbReference type="Gene3D" id="3.20.20.70">
    <property type="entry name" value="Aldolase class I"/>
    <property type="match status" value="1"/>
</dbReference>
<dbReference type="EMBL" id="PVNP01000080">
    <property type="protein sequence ID" value="PRO73949.1"/>
    <property type="molecule type" value="Genomic_DNA"/>
</dbReference>
<organism evidence="1 2">
    <name type="scientific">Alteromonas alba</name>
    <dbReference type="NCBI Taxonomy" id="2079529"/>
    <lineage>
        <taxon>Bacteria</taxon>
        <taxon>Pseudomonadati</taxon>
        <taxon>Pseudomonadota</taxon>
        <taxon>Gammaproteobacteria</taxon>
        <taxon>Alteromonadales</taxon>
        <taxon>Alteromonadaceae</taxon>
        <taxon>Alteromonas/Salinimonas group</taxon>
        <taxon>Alteromonas</taxon>
    </lineage>
</organism>
<protein>
    <recommendedName>
        <fullName evidence="3">Radical SAM protein</fullName>
    </recommendedName>
</protein>
<evidence type="ECO:0008006" key="3">
    <source>
        <dbReference type="Google" id="ProtNLM"/>
    </source>
</evidence>
<dbReference type="AlphaFoldDB" id="A0A2S9VBW0"/>
<proteinExistence type="predicted"/>
<dbReference type="InterPro" id="IPR058240">
    <property type="entry name" value="rSAM_sf"/>
</dbReference>
<evidence type="ECO:0000313" key="1">
    <source>
        <dbReference type="EMBL" id="PRO73949.1"/>
    </source>
</evidence>
<keyword evidence="2" id="KW-1185">Reference proteome</keyword>
<dbReference type="RefSeq" id="WP_105934307.1">
    <property type="nucleotide sequence ID" value="NZ_PVNP01000080.1"/>
</dbReference>
<gene>
    <name evidence="1" type="ORF">C6Y40_09005</name>
</gene>
<sequence length="332" mass="38370">MNYTELKRRIGTVKASNYDITSLCNLRCEGCLYFSGDDYKKHTEEDPKEKWHEFFKSEAERGVNFAYLAGAEPSLVQDRIKAAESYIQRGAIFTNGTKKIDSSINYKIHISIWGAEGSQEYRGKDLNLRALSNYQSDPRALFVMTINALNINEILEVAKLCAEHNVPLTFSMFSPSVEYLNGINNENTWAIKSDYLRFSTSNRNLIITDENRMEITKAIANAEKLFPETIVYNWDYHEWLFSPLPLYKLDVNGIAINCGNRLTPDDRHYTVSMKQSDGKCCMPNIDCSQCKAYAPSLATYLKRVPRIRSQEFKTWLNVWDFWAKLFIHEYGQ</sequence>
<name>A0A2S9VBW0_9ALTE</name>
<evidence type="ECO:0000313" key="2">
    <source>
        <dbReference type="Proteomes" id="UP000238949"/>
    </source>
</evidence>